<keyword evidence="4" id="KW-1185">Reference proteome</keyword>
<dbReference type="Pfam" id="PF04937">
    <property type="entry name" value="DUF659"/>
    <property type="match status" value="1"/>
</dbReference>
<name>A0A388LT12_CHABU</name>
<dbReference type="PANTHER" id="PTHR32166">
    <property type="entry name" value="OSJNBA0013A04.12 PROTEIN"/>
    <property type="match status" value="1"/>
</dbReference>
<feature type="region of interest" description="Disordered" evidence="1">
    <location>
        <begin position="64"/>
        <end position="175"/>
    </location>
</feature>
<dbReference type="Gramene" id="GBG85447">
    <property type="protein sequence ID" value="GBG85447"/>
    <property type="gene ID" value="CBR_g40089"/>
</dbReference>
<evidence type="ECO:0000313" key="4">
    <source>
        <dbReference type="Proteomes" id="UP000265515"/>
    </source>
</evidence>
<feature type="compositionally biased region" description="Low complexity" evidence="1">
    <location>
        <begin position="89"/>
        <end position="100"/>
    </location>
</feature>
<dbReference type="PANTHER" id="PTHR32166:SF123">
    <property type="entry name" value="BED-TYPE DOMAIN-CONTAINING PROTEIN"/>
    <property type="match status" value="1"/>
</dbReference>
<dbReference type="AlphaFoldDB" id="A0A388LT12"/>
<proteinExistence type="predicted"/>
<feature type="domain" description="DUF659" evidence="2">
    <location>
        <begin position="278"/>
        <end position="432"/>
    </location>
</feature>
<organism evidence="3 4">
    <name type="scientific">Chara braunii</name>
    <name type="common">Braun's stonewort</name>
    <dbReference type="NCBI Taxonomy" id="69332"/>
    <lineage>
        <taxon>Eukaryota</taxon>
        <taxon>Viridiplantae</taxon>
        <taxon>Streptophyta</taxon>
        <taxon>Charophyceae</taxon>
        <taxon>Charales</taxon>
        <taxon>Characeae</taxon>
        <taxon>Chara</taxon>
    </lineage>
</organism>
<evidence type="ECO:0000256" key="1">
    <source>
        <dbReference type="SAM" id="MobiDB-lite"/>
    </source>
</evidence>
<dbReference type="Proteomes" id="UP000265515">
    <property type="component" value="Unassembled WGS sequence"/>
</dbReference>
<accession>A0A388LT12</accession>
<evidence type="ECO:0000313" key="3">
    <source>
        <dbReference type="EMBL" id="GBG85447.1"/>
    </source>
</evidence>
<dbReference type="EMBL" id="BFEA01000518">
    <property type="protein sequence ID" value="GBG85447.1"/>
    <property type="molecule type" value="Genomic_DNA"/>
</dbReference>
<evidence type="ECO:0000259" key="2">
    <source>
        <dbReference type="Pfam" id="PF04937"/>
    </source>
</evidence>
<reference evidence="3 4" key="1">
    <citation type="journal article" date="2018" name="Cell">
        <title>The Chara Genome: Secondary Complexity and Implications for Plant Terrestrialization.</title>
        <authorList>
            <person name="Nishiyama T."/>
            <person name="Sakayama H."/>
            <person name="Vries J.D."/>
            <person name="Buschmann H."/>
            <person name="Saint-Marcoux D."/>
            <person name="Ullrich K.K."/>
            <person name="Haas F.B."/>
            <person name="Vanderstraeten L."/>
            <person name="Becker D."/>
            <person name="Lang D."/>
            <person name="Vosolsobe S."/>
            <person name="Rombauts S."/>
            <person name="Wilhelmsson P.K.I."/>
            <person name="Janitza P."/>
            <person name="Kern R."/>
            <person name="Heyl A."/>
            <person name="Rumpler F."/>
            <person name="Villalobos L.I.A.C."/>
            <person name="Clay J.M."/>
            <person name="Skokan R."/>
            <person name="Toyoda A."/>
            <person name="Suzuki Y."/>
            <person name="Kagoshima H."/>
            <person name="Schijlen E."/>
            <person name="Tajeshwar N."/>
            <person name="Catarino B."/>
            <person name="Hetherington A.J."/>
            <person name="Saltykova A."/>
            <person name="Bonnot C."/>
            <person name="Breuninger H."/>
            <person name="Symeonidi A."/>
            <person name="Radhakrishnan G.V."/>
            <person name="Van Nieuwerburgh F."/>
            <person name="Deforce D."/>
            <person name="Chang C."/>
            <person name="Karol K.G."/>
            <person name="Hedrich R."/>
            <person name="Ulvskov P."/>
            <person name="Glockner G."/>
            <person name="Delwiche C.F."/>
            <person name="Petrasek J."/>
            <person name="Van de Peer Y."/>
            <person name="Friml J."/>
            <person name="Beilby M."/>
            <person name="Dolan L."/>
            <person name="Kohara Y."/>
            <person name="Sugano S."/>
            <person name="Fujiyama A."/>
            <person name="Delaux P.-M."/>
            <person name="Quint M."/>
            <person name="TheiBen G."/>
            <person name="Hagemann M."/>
            <person name="Harholt J."/>
            <person name="Dunand C."/>
            <person name="Zachgo S."/>
            <person name="Langdale J."/>
            <person name="Maumus F."/>
            <person name="Straeten D.V.D."/>
            <person name="Gould S.B."/>
            <person name="Rensing S.A."/>
        </authorList>
    </citation>
    <scope>NUCLEOTIDE SEQUENCE [LARGE SCALE GENOMIC DNA]</scope>
    <source>
        <strain evidence="3 4">S276</strain>
    </source>
</reference>
<protein>
    <recommendedName>
        <fullName evidence="2">DUF659 domain-containing protein</fullName>
    </recommendedName>
</protein>
<gene>
    <name evidence="3" type="ORF">CBR_g40089</name>
</gene>
<feature type="compositionally biased region" description="Basic and acidic residues" evidence="1">
    <location>
        <begin position="131"/>
        <end position="146"/>
    </location>
</feature>
<sequence>MTGARTRVYILRELQKGGIALKGSLPVYVREVVKEGELDFEHPLNWRLPGGVARQLPLVPARDLAQGRGRADREVPAPVVRQDGARPFEGAGASRAASPSSGGGEGAGEGPSGVEGVGEGSHGGGDEWDETERVEHARARRFDPVGKRPHGASDLQPGRRRCVPEGADGGPRDESHWWRESMLQRARDKGIPVLADLEDGLAADPAERRQARHRVPRVTQTRLDGWVEHPIQYDLDMAYIRFFVGCGIPFNVARSEWYLALHDVYLSQFRGPYRPHQPGSELLRTTLLSLLYAELDERLRYHRESWSEGVTFMTDSWSTKANRPLCNYLVAGRLGACLYRVEDMFGRERTGAGLYLRWRELILEIGAQHVVAICTDNALANKEAYRLLRNDQDLSLRKITWIPCAAHCCNLMLTHIVRQQWVAQVIAEGRDITLFFWRHSRIAYLLSQQSPPVSLIRPSETWYGTNFIMLRRMHFLMVVLAPVPGRRPRGSPHCGTLHVGALTFSAIRRGGSTWSLLPPLWGPFTSSFSRLILTGAGSATCGVYWTGCGSRSINCLLTRLVTSPSRR</sequence>
<comment type="caution">
    <text evidence="3">The sequence shown here is derived from an EMBL/GenBank/DDBJ whole genome shotgun (WGS) entry which is preliminary data.</text>
</comment>
<feature type="compositionally biased region" description="Gly residues" evidence="1">
    <location>
        <begin position="101"/>
        <end position="123"/>
    </location>
</feature>
<dbReference type="InterPro" id="IPR012337">
    <property type="entry name" value="RNaseH-like_sf"/>
</dbReference>
<dbReference type="InterPro" id="IPR007021">
    <property type="entry name" value="DUF659"/>
</dbReference>
<dbReference type="SUPFAM" id="SSF53098">
    <property type="entry name" value="Ribonuclease H-like"/>
    <property type="match status" value="1"/>
</dbReference>